<accession>A0AAW1S4V4</accession>
<evidence type="ECO:0000256" key="3">
    <source>
        <dbReference type="ARBA" id="ARBA00001965"/>
    </source>
</evidence>
<keyword evidence="8" id="KW-0378">Hydrolase</keyword>
<comment type="cofactor">
    <cofactor evidence="2">
        <name>Zn(2+)</name>
        <dbReference type="ChEBI" id="CHEBI:29105"/>
    </cofactor>
</comment>
<evidence type="ECO:0000256" key="7">
    <source>
        <dbReference type="ARBA" id="ARBA00022723"/>
    </source>
</evidence>
<comment type="cofactor">
    <cofactor evidence="3">
        <name>Fe(3+)</name>
        <dbReference type="ChEBI" id="CHEBI:29034"/>
    </cofactor>
</comment>
<dbReference type="EMBL" id="JALJOS010000003">
    <property type="protein sequence ID" value="KAK9841253.1"/>
    <property type="molecule type" value="Genomic_DNA"/>
</dbReference>
<dbReference type="GO" id="GO:0004416">
    <property type="term" value="F:hydroxyacylglutathione hydrolase activity"/>
    <property type="evidence" value="ECO:0007669"/>
    <property type="project" value="UniProtKB-EC"/>
</dbReference>
<sequence>MRVVQVPVLSDNYAYLLIGSNGQAAAVDPVEPEKVLAKAQEEGVKVTRVLTTHHHWDHAGGNQKILGMVPGLQIVGGIHDNVEACTSTVQDNDEFQFAGITIRCLETPFHTQGHICYFCTEPNQKPVVFTGDTLFVGGCGRCFVGTPSQMFSSLVEKLSKLPEETAVYCGHEYTVSNLKFGAHADKENKAVHQKLAWAEQQRSKGLSTIPSTIGDEQKFNPFLRCQTAGLQAFTGKQDPIDVIGATRKAKDSF</sequence>
<dbReference type="GO" id="GO:0019243">
    <property type="term" value="P:methylglyoxal catabolic process to D-lactate via S-lactoyl-glutathione"/>
    <property type="evidence" value="ECO:0007669"/>
    <property type="project" value="InterPro"/>
</dbReference>
<evidence type="ECO:0000256" key="9">
    <source>
        <dbReference type="ARBA" id="ARBA00022833"/>
    </source>
</evidence>
<comment type="pathway">
    <text evidence="4">Secondary metabolite metabolism; methylglyoxal degradation; (R)-lactate from methylglyoxal: step 2/2.</text>
</comment>
<protein>
    <recommendedName>
        <fullName evidence="6">hydroxyacylglutathione hydrolase</fullName>
        <ecNumber evidence="6">3.1.2.6</ecNumber>
    </recommendedName>
    <alternativeName>
        <fullName evidence="10">Glyoxalase II</fullName>
    </alternativeName>
</protein>
<dbReference type="PANTHER" id="PTHR11935">
    <property type="entry name" value="BETA LACTAMASE DOMAIN"/>
    <property type="match status" value="1"/>
</dbReference>
<dbReference type="InterPro" id="IPR035680">
    <property type="entry name" value="Clx_II_MBL"/>
</dbReference>
<comment type="catalytic activity">
    <reaction evidence="1">
        <text>an S-(2-hydroxyacyl)glutathione + H2O = a 2-hydroxy carboxylate + glutathione + H(+)</text>
        <dbReference type="Rhea" id="RHEA:21864"/>
        <dbReference type="ChEBI" id="CHEBI:15377"/>
        <dbReference type="ChEBI" id="CHEBI:15378"/>
        <dbReference type="ChEBI" id="CHEBI:57925"/>
        <dbReference type="ChEBI" id="CHEBI:58896"/>
        <dbReference type="ChEBI" id="CHEBI:71261"/>
        <dbReference type="EC" id="3.1.2.6"/>
    </reaction>
</comment>
<dbReference type="GO" id="GO:0046872">
    <property type="term" value="F:metal ion binding"/>
    <property type="evidence" value="ECO:0007669"/>
    <property type="project" value="UniProtKB-KW"/>
</dbReference>
<dbReference type="InterPro" id="IPR001279">
    <property type="entry name" value="Metallo-B-lactamas"/>
</dbReference>
<dbReference type="Proteomes" id="UP001438707">
    <property type="component" value="Unassembled WGS sequence"/>
</dbReference>
<dbReference type="PIRSF" id="PIRSF005457">
    <property type="entry name" value="Glx"/>
    <property type="match status" value="1"/>
</dbReference>
<evidence type="ECO:0000256" key="5">
    <source>
        <dbReference type="ARBA" id="ARBA00006759"/>
    </source>
</evidence>
<evidence type="ECO:0000256" key="6">
    <source>
        <dbReference type="ARBA" id="ARBA00011917"/>
    </source>
</evidence>
<evidence type="ECO:0000256" key="10">
    <source>
        <dbReference type="ARBA" id="ARBA00031044"/>
    </source>
</evidence>
<feature type="domain" description="Metallo-beta-lactamase" evidence="11">
    <location>
        <begin position="11"/>
        <end position="171"/>
    </location>
</feature>
<dbReference type="FunFam" id="3.60.15.10:FF:000019">
    <property type="entry name" value="Hydroxyacylglutathione hydrolase, mitochondrial"/>
    <property type="match status" value="1"/>
</dbReference>
<comment type="caution">
    <text evidence="12">The sequence shown here is derived from an EMBL/GenBank/DDBJ whole genome shotgun (WGS) entry which is preliminary data.</text>
</comment>
<evidence type="ECO:0000259" key="11">
    <source>
        <dbReference type="SMART" id="SM00849"/>
    </source>
</evidence>
<dbReference type="EC" id="3.1.2.6" evidence="6"/>
<dbReference type="Gene3D" id="3.60.15.10">
    <property type="entry name" value="Ribonuclease Z/Hydroxyacylglutathione hydrolase-like"/>
    <property type="match status" value="1"/>
</dbReference>
<organism evidence="12 13">
    <name type="scientific">Apatococcus lobatus</name>
    <dbReference type="NCBI Taxonomy" id="904363"/>
    <lineage>
        <taxon>Eukaryota</taxon>
        <taxon>Viridiplantae</taxon>
        <taxon>Chlorophyta</taxon>
        <taxon>core chlorophytes</taxon>
        <taxon>Trebouxiophyceae</taxon>
        <taxon>Chlorellales</taxon>
        <taxon>Chlorellaceae</taxon>
        <taxon>Apatococcus</taxon>
    </lineage>
</organism>
<gene>
    <name evidence="12" type="ORF">WJX74_002618</name>
</gene>
<evidence type="ECO:0000256" key="8">
    <source>
        <dbReference type="ARBA" id="ARBA00022801"/>
    </source>
</evidence>
<evidence type="ECO:0000256" key="2">
    <source>
        <dbReference type="ARBA" id="ARBA00001947"/>
    </source>
</evidence>
<dbReference type="NCBIfam" id="TIGR03413">
    <property type="entry name" value="GSH_gloB"/>
    <property type="match status" value="1"/>
</dbReference>
<dbReference type="InterPro" id="IPR017782">
    <property type="entry name" value="Hydroxyacylglutathione_Hdrlase"/>
</dbReference>
<evidence type="ECO:0000256" key="1">
    <source>
        <dbReference type="ARBA" id="ARBA00001623"/>
    </source>
</evidence>
<evidence type="ECO:0000256" key="4">
    <source>
        <dbReference type="ARBA" id="ARBA00004963"/>
    </source>
</evidence>
<keyword evidence="9" id="KW-0862">Zinc</keyword>
<dbReference type="CDD" id="cd07723">
    <property type="entry name" value="hydroxyacylglutathione_hydrolase_MBL-fold"/>
    <property type="match status" value="1"/>
</dbReference>
<proteinExistence type="inferred from homology"/>
<dbReference type="HAMAP" id="MF_01374">
    <property type="entry name" value="Glyoxalase_2"/>
    <property type="match status" value="1"/>
</dbReference>
<evidence type="ECO:0000313" key="13">
    <source>
        <dbReference type="Proteomes" id="UP001438707"/>
    </source>
</evidence>
<dbReference type="PANTHER" id="PTHR11935:SF94">
    <property type="entry name" value="TENZING NORGAY, ISOFORM C"/>
    <property type="match status" value="1"/>
</dbReference>
<reference evidence="12 13" key="1">
    <citation type="journal article" date="2024" name="Nat. Commun.">
        <title>Phylogenomics reveals the evolutionary origins of lichenization in chlorophyte algae.</title>
        <authorList>
            <person name="Puginier C."/>
            <person name="Libourel C."/>
            <person name="Otte J."/>
            <person name="Skaloud P."/>
            <person name="Haon M."/>
            <person name="Grisel S."/>
            <person name="Petersen M."/>
            <person name="Berrin J.G."/>
            <person name="Delaux P.M."/>
            <person name="Dal Grande F."/>
            <person name="Keller J."/>
        </authorList>
    </citation>
    <scope>NUCLEOTIDE SEQUENCE [LARGE SCALE GENOMIC DNA]</scope>
    <source>
        <strain evidence="12 13">SAG 2145</strain>
    </source>
</reference>
<dbReference type="Pfam" id="PF16123">
    <property type="entry name" value="HAGH_C"/>
    <property type="match status" value="1"/>
</dbReference>
<dbReference type="AlphaFoldDB" id="A0AAW1S4V4"/>
<dbReference type="SUPFAM" id="SSF56281">
    <property type="entry name" value="Metallo-hydrolase/oxidoreductase"/>
    <property type="match status" value="1"/>
</dbReference>
<keyword evidence="7" id="KW-0479">Metal-binding</keyword>
<name>A0AAW1S4V4_9CHLO</name>
<keyword evidence="13" id="KW-1185">Reference proteome</keyword>
<evidence type="ECO:0000313" key="12">
    <source>
        <dbReference type="EMBL" id="KAK9841253.1"/>
    </source>
</evidence>
<dbReference type="SMART" id="SM00849">
    <property type="entry name" value="Lactamase_B"/>
    <property type="match status" value="1"/>
</dbReference>
<dbReference type="InterPro" id="IPR036866">
    <property type="entry name" value="RibonucZ/Hydroxyglut_hydro"/>
</dbReference>
<comment type="similarity">
    <text evidence="5">Belongs to the metallo-beta-lactamase superfamily. Glyoxalase II family.</text>
</comment>
<dbReference type="Pfam" id="PF00753">
    <property type="entry name" value="Lactamase_B"/>
    <property type="match status" value="2"/>
</dbReference>
<dbReference type="InterPro" id="IPR032282">
    <property type="entry name" value="HAGH_C"/>
</dbReference>